<sequence>MASTLDNAQRYDMLRNILTHINFVNRWAPITCAPAQLSDRFSDVFFICLSPSFLVIPPSTPPFTPMAPVLSEMNKSGTS</sequence>
<gene>
    <name evidence="1" type="ORF">Bpfe_020994</name>
</gene>
<comment type="caution">
    <text evidence="1">The sequence shown here is derived from an EMBL/GenBank/DDBJ whole genome shotgun (WGS) entry which is preliminary data.</text>
</comment>
<dbReference type="Proteomes" id="UP001233172">
    <property type="component" value="Unassembled WGS sequence"/>
</dbReference>
<accession>A0AAD8F2S6</accession>
<organism evidence="1 2">
    <name type="scientific">Biomphalaria pfeifferi</name>
    <name type="common">Bloodfluke planorb</name>
    <name type="synonym">Freshwater snail</name>
    <dbReference type="NCBI Taxonomy" id="112525"/>
    <lineage>
        <taxon>Eukaryota</taxon>
        <taxon>Metazoa</taxon>
        <taxon>Spiralia</taxon>
        <taxon>Lophotrochozoa</taxon>
        <taxon>Mollusca</taxon>
        <taxon>Gastropoda</taxon>
        <taxon>Heterobranchia</taxon>
        <taxon>Euthyneura</taxon>
        <taxon>Panpulmonata</taxon>
        <taxon>Hygrophila</taxon>
        <taxon>Lymnaeoidea</taxon>
        <taxon>Planorbidae</taxon>
        <taxon>Biomphalaria</taxon>
    </lineage>
</organism>
<dbReference type="AlphaFoldDB" id="A0AAD8F2S6"/>
<evidence type="ECO:0000313" key="1">
    <source>
        <dbReference type="EMBL" id="KAK0049622.1"/>
    </source>
</evidence>
<protein>
    <submittedName>
        <fullName evidence="1">Uncharacterized protein</fullName>
    </submittedName>
</protein>
<reference evidence="1" key="2">
    <citation type="submission" date="2023-04" db="EMBL/GenBank/DDBJ databases">
        <authorList>
            <person name="Bu L."/>
            <person name="Lu L."/>
            <person name="Laidemitt M.R."/>
            <person name="Zhang S.M."/>
            <person name="Mutuku M."/>
            <person name="Mkoji G."/>
            <person name="Steinauer M."/>
            <person name="Loker E.S."/>
        </authorList>
    </citation>
    <scope>NUCLEOTIDE SEQUENCE</scope>
    <source>
        <strain evidence="1">KasaAsao</strain>
        <tissue evidence="1">Whole Snail</tissue>
    </source>
</reference>
<reference evidence="1" key="1">
    <citation type="journal article" date="2023" name="PLoS Negl. Trop. Dis.">
        <title>A genome sequence for Biomphalaria pfeifferi, the major vector snail for the human-infecting parasite Schistosoma mansoni.</title>
        <authorList>
            <person name="Bu L."/>
            <person name="Lu L."/>
            <person name="Laidemitt M.R."/>
            <person name="Zhang S.M."/>
            <person name="Mutuku M."/>
            <person name="Mkoji G."/>
            <person name="Steinauer M."/>
            <person name="Loker E.S."/>
        </authorList>
    </citation>
    <scope>NUCLEOTIDE SEQUENCE</scope>
    <source>
        <strain evidence="1">KasaAsao</strain>
    </source>
</reference>
<name>A0AAD8F2S6_BIOPF</name>
<keyword evidence="2" id="KW-1185">Reference proteome</keyword>
<dbReference type="EMBL" id="JASAOG010000124">
    <property type="protein sequence ID" value="KAK0049622.1"/>
    <property type="molecule type" value="Genomic_DNA"/>
</dbReference>
<proteinExistence type="predicted"/>
<evidence type="ECO:0000313" key="2">
    <source>
        <dbReference type="Proteomes" id="UP001233172"/>
    </source>
</evidence>